<accession>A0A8S5PQS0</accession>
<reference evidence="1" key="1">
    <citation type="journal article" date="2021" name="Proc. Natl. Acad. Sci. U.S.A.">
        <title>A Catalog of Tens of Thousands of Viruses from Human Metagenomes Reveals Hidden Associations with Chronic Diseases.</title>
        <authorList>
            <person name="Tisza M.J."/>
            <person name="Buck C.B."/>
        </authorList>
    </citation>
    <scope>NUCLEOTIDE SEQUENCE</scope>
    <source>
        <strain evidence="1">Ct8dV2</strain>
    </source>
</reference>
<sequence length="99" mass="11493">MTKEDERKLGSMIEAGRMAVPEANRAKFDAEARDVFENVRATMDKGDEKRAKGLLERWKGRTLFLTREERCWLAPPFLARKNGESEKEYMDRCYKAGGF</sequence>
<proteinExistence type="predicted"/>
<organism evidence="1">
    <name type="scientific">Podoviridae sp. ct8dV2</name>
    <dbReference type="NCBI Taxonomy" id="2825222"/>
    <lineage>
        <taxon>Viruses</taxon>
        <taxon>Duplodnaviria</taxon>
        <taxon>Heunggongvirae</taxon>
        <taxon>Uroviricota</taxon>
        <taxon>Caudoviricetes</taxon>
    </lineage>
</organism>
<name>A0A8S5PQS0_9CAUD</name>
<evidence type="ECO:0000313" key="1">
    <source>
        <dbReference type="EMBL" id="DAE08869.1"/>
    </source>
</evidence>
<protein>
    <submittedName>
        <fullName evidence="1">Uncharacterized protein</fullName>
    </submittedName>
</protein>
<dbReference type="EMBL" id="BK015477">
    <property type="protein sequence ID" value="DAE08869.1"/>
    <property type="molecule type" value="Genomic_DNA"/>
</dbReference>